<keyword evidence="3 6" id="KW-1133">Transmembrane helix</keyword>
<dbReference type="GO" id="GO:0030026">
    <property type="term" value="P:intracellular manganese ion homeostasis"/>
    <property type="evidence" value="ECO:0007669"/>
    <property type="project" value="TreeGrafter"/>
</dbReference>
<feature type="transmembrane region" description="Helical" evidence="6">
    <location>
        <begin position="440"/>
        <end position="465"/>
    </location>
</feature>
<dbReference type="PANTHER" id="PTHR11706:SF101">
    <property type="entry name" value="MANGANESE TRANSPORTER SMF1"/>
    <property type="match status" value="1"/>
</dbReference>
<dbReference type="GO" id="GO:0005384">
    <property type="term" value="F:manganese ion transmembrane transporter activity"/>
    <property type="evidence" value="ECO:0007669"/>
    <property type="project" value="TreeGrafter"/>
</dbReference>
<dbReference type="Pfam" id="PF01566">
    <property type="entry name" value="Nramp"/>
    <property type="match status" value="3"/>
</dbReference>
<keyword evidence="4 6" id="KW-0472">Membrane</keyword>
<proteinExistence type="predicted"/>
<feature type="transmembrane region" description="Helical" evidence="6">
    <location>
        <begin position="193"/>
        <end position="220"/>
    </location>
</feature>
<feature type="transmembrane region" description="Helical" evidence="6">
    <location>
        <begin position="300"/>
        <end position="318"/>
    </location>
</feature>
<dbReference type="GO" id="GO:0015086">
    <property type="term" value="F:cadmium ion transmembrane transporter activity"/>
    <property type="evidence" value="ECO:0007669"/>
    <property type="project" value="TreeGrafter"/>
</dbReference>
<dbReference type="NCBIfam" id="NF037982">
    <property type="entry name" value="Nramp_1"/>
    <property type="match status" value="2"/>
</dbReference>
<feature type="transmembrane region" description="Helical" evidence="6">
    <location>
        <begin position="75"/>
        <end position="94"/>
    </location>
</feature>
<sequence>MGPLPTWDVADAGEQARHSRPSASVRPVPTSSPRTNARWHGKQRLRDRDAAANDVDLVGSDEVGRMKRVGRSMGVILRRHMYFVGPGIMSSVAFMDPGNWSTDLSAGAQYGYKLLFVILLSSVMGILLQVLAVRMGAVVGVDLARATRLWLLPEERDKELSLYRDGLDDTAAAERAALSIDQRKPWRKCRLGLLWLLYIVAEGAIIATELAELVGSAIALNLLFPALPIWAGTLITSVDVFLILLIYREGASMRAFELLIAILVFIVMGCFIVLLVRVNADWGDVFYGFVPSSTLVEKDALYIGVGIVGATVMPHALFNASQWATVDRLLTRKVNAEAEGLPAPRDSTNEPRDSGDGHSVQERMGDHDSRGTATQDSKDVSKYLPKSLVRLRSRAHAMAERFPTFSLGGPAIPSPESHSHRAPPSVANIKIHLAHATVDIVLSLLIFALVVNAAILIVAAAAFYYGGNREEVGDLFQAFALIKSTVGHTSAILFAVALLAAGQSASLTVTLAGQLISEGFIRWTTNPFVRRALTRGIALIPSFTVAAAVGRSGLDRMLVASQVALSMALPFVLVPLLVVTGSRSWMTVQELPLPEHDSNAQQDTSHDVSADAKKPDDAKVADDSHAADGLRIAGGLASAPEAVLPSSSTEPPVNAAAEALAAPGSAVVDEGPRIGRFANHWSVIIFGWLLYGLILICDGFVIVTSAMGDD</sequence>
<dbReference type="GO" id="GO:0005886">
    <property type="term" value="C:plasma membrane"/>
    <property type="evidence" value="ECO:0007669"/>
    <property type="project" value="TreeGrafter"/>
</dbReference>
<evidence type="ECO:0000256" key="1">
    <source>
        <dbReference type="ARBA" id="ARBA00004141"/>
    </source>
</evidence>
<dbReference type="PANTHER" id="PTHR11706">
    <property type="entry name" value="SOLUTE CARRIER PROTEIN FAMILY 11 MEMBER"/>
    <property type="match status" value="1"/>
</dbReference>
<dbReference type="STRING" id="401625.A0A0P1BMX4"/>
<feature type="region of interest" description="Disordered" evidence="5">
    <location>
        <begin position="593"/>
        <end position="620"/>
    </location>
</feature>
<evidence type="ECO:0000313" key="8">
    <source>
        <dbReference type="Proteomes" id="UP000054845"/>
    </source>
</evidence>
<comment type="subcellular location">
    <subcellularLocation>
        <location evidence="1">Membrane</location>
        <topology evidence="1">Multi-pass membrane protein</topology>
    </subcellularLocation>
</comment>
<name>A0A0P1BMX4_9BASI</name>
<dbReference type="PRINTS" id="PR00447">
    <property type="entry name" value="NATRESASSCMP"/>
</dbReference>
<reference evidence="7 8" key="1">
    <citation type="submission" date="2014-09" db="EMBL/GenBank/DDBJ databases">
        <authorList>
            <person name="Magalhaes I.L.F."/>
            <person name="Oliveira U."/>
            <person name="Santos F.R."/>
            <person name="Vidigal T.H.D.A."/>
            <person name="Brescovit A.D."/>
            <person name="Santos A.J."/>
        </authorList>
    </citation>
    <scope>NUCLEOTIDE SEQUENCE [LARGE SCALE GENOMIC DNA]</scope>
</reference>
<keyword evidence="2 6" id="KW-0812">Transmembrane</keyword>
<feature type="transmembrane region" description="Helical" evidence="6">
    <location>
        <begin position="114"/>
        <end position="133"/>
    </location>
</feature>
<evidence type="ECO:0000256" key="2">
    <source>
        <dbReference type="ARBA" id="ARBA00022692"/>
    </source>
</evidence>
<feature type="transmembrane region" description="Helical" evidence="6">
    <location>
        <begin position="532"/>
        <end position="551"/>
    </location>
</feature>
<dbReference type="OrthoDB" id="409173at2759"/>
<feature type="region of interest" description="Disordered" evidence="5">
    <location>
        <begin position="1"/>
        <end position="45"/>
    </location>
</feature>
<evidence type="ECO:0000256" key="6">
    <source>
        <dbReference type="SAM" id="Phobius"/>
    </source>
</evidence>
<feature type="transmembrane region" description="Helical" evidence="6">
    <location>
        <begin position="557"/>
        <end position="579"/>
    </location>
</feature>
<evidence type="ECO:0000256" key="3">
    <source>
        <dbReference type="ARBA" id="ARBA00022989"/>
    </source>
</evidence>
<evidence type="ECO:0000256" key="5">
    <source>
        <dbReference type="SAM" id="MobiDB-lite"/>
    </source>
</evidence>
<evidence type="ECO:0000256" key="4">
    <source>
        <dbReference type="ARBA" id="ARBA00023136"/>
    </source>
</evidence>
<keyword evidence="8" id="KW-1185">Reference proteome</keyword>
<dbReference type="Proteomes" id="UP000054845">
    <property type="component" value="Unassembled WGS sequence"/>
</dbReference>
<feature type="transmembrane region" description="Helical" evidence="6">
    <location>
        <begin position="258"/>
        <end position="280"/>
    </location>
</feature>
<feature type="transmembrane region" description="Helical" evidence="6">
    <location>
        <begin position="683"/>
        <end position="707"/>
    </location>
</feature>
<dbReference type="InterPro" id="IPR001046">
    <property type="entry name" value="NRAMP_fam"/>
</dbReference>
<feature type="transmembrane region" description="Helical" evidence="6">
    <location>
        <begin position="226"/>
        <end position="246"/>
    </location>
</feature>
<accession>A0A0P1BMX4</accession>
<evidence type="ECO:0000313" key="7">
    <source>
        <dbReference type="EMBL" id="CEH17550.1"/>
    </source>
</evidence>
<dbReference type="EMBL" id="CCYA01000265">
    <property type="protein sequence ID" value="CEH17550.1"/>
    <property type="molecule type" value="Genomic_DNA"/>
</dbReference>
<dbReference type="AlphaFoldDB" id="A0A0P1BMX4"/>
<organism evidence="7 8">
    <name type="scientific">Ceraceosorus bombacis</name>
    <dbReference type="NCBI Taxonomy" id="401625"/>
    <lineage>
        <taxon>Eukaryota</taxon>
        <taxon>Fungi</taxon>
        <taxon>Dikarya</taxon>
        <taxon>Basidiomycota</taxon>
        <taxon>Ustilaginomycotina</taxon>
        <taxon>Exobasidiomycetes</taxon>
        <taxon>Ceraceosorales</taxon>
        <taxon>Ceraceosoraceae</taxon>
        <taxon>Ceraceosorus</taxon>
    </lineage>
</organism>
<dbReference type="GO" id="GO:0034755">
    <property type="term" value="P:iron ion transmembrane transport"/>
    <property type="evidence" value="ECO:0007669"/>
    <property type="project" value="TreeGrafter"/>
</dbReference>
<protein>
    <submittedName>
        <fullName evidence="7">Mn2 and Fe2 transporters of the NRAMP family</fullName>
    </submittedName>
</protein>
<feature type="region of interest" description="Disordered" evidence="5">
    <location>
        <begin position="337"/>
        <end position="379"/>
    </location>
</feature>
<feature type="compositionally biased region" description="Basic and acidic residues" evidence="5">
    <location>
        <begin position="347"/>
        <end position="379"/>
    </location>
</feature>